<dbReference type="KEGG" id="nao:Y958_10755"/>
<dbReference type="GO" id="GO:0043190">
    <property type="term" value="C:ATP-binding cassette (ABC) transporter complex"/>
    <property type="evidence" value="ECO:0007669"/>
    <property type="project" value="InterPro"/>
</dbReference>
<dbReference type="InterPro" id="IPR035906">
    <property type="entry name" value="MetI-like_sf"/>
</dbReference>
<organism evidence="12 13">
    <name type="scientific">Nitrospirillum viridazoti CBAmc</name>
    <dbReference type="NCBI Taxonomy" id="1441467"/>
    <lineage>
        <taxon>Bacteria</taxon>
        <taxon>Pseudomonadati</taxon>
        <taxon>Pseudomonadota</taxon>
        <taxon>Alphaproteobacteria</taxon>
        <taxon>Rhodospirillales</taxon>
        <taxon>Azospirillaceae</taxon>
        <taxon>Nitrospirillum</taxon>
        <taxon>Nitrospirillum viridazoti</taxon>
    </lineage>
</organism>
<dbReference type="NCBIfam" id="TIGR01726">
    <property type="entry name" value="HEQRo_perm_3TM"/>
    <property type="match status" value="1"/>
</dbReference>
<keyword evidence="13" id="KW-1185">Reference proteome</keyword>
<evidence type="ECO:0000313" key="13">
    <source>
        <dbReference type="Proteomes" id="UP000197153"/>
    </source>
</evidence>
<dbReference type="AlphaFoldDB" id="A0A248JRV9"/>
<evidence type="ECO:0000256" key="7">
    <source>
        <dbReference type="ARBA" id="ARBA00022970"/>
    </source>
</evidence>
<keyword evidence="7" id="KW-0029">Amino-acid transport</keyword>
<evidence type="ECO:0000256" key="4">
    <source>
        <dbReference type="ARBA" id="ARBA00022448"/>
    </source>
</evidence>
<sequence>MRHAGFTWHDGALLAQGLAVSLGLFAGTFLIGLVLGSGAAVVRHFRVPALGTLLHTGLELLRNSPVLVQLFLVFFGVPALIHQPLTPVFAAGLTLSANTAAFVYFIAVAGLDAVGRDQVEAARAFGLSRVQLVRHILGPQALAFAVAPLVGLAVNQLQVTSLVSVIGVVDLTKAGDILNLRTLRPFAVWAMVGVLYFAAAKTLTLLGNRWERRLRAHAAPLGL</sequence>
<proteinExistence type="inferred from homology"/>
<dbReference type="RefSeq" id="WP_088871972.1">
    <property type="nucleotide sequence ID" value="NZ_CP022110.1"/>
</dbReference>
<feature type="transmembrane region" description="Helical" evidence="10">
    <location>
        <begin position="63"/>
        <end position="82"/>
    </location>
</feature>
<evidence type="ECO:0000256" key="2">
    <source>
        <dbReference type="ARBA" id="ARBA00004429"/>
    </source>
</evidence>
<dbReference type="PANTHER" id="PTHR30614">
    <property type="entry name" value="MEMBRANE COMPONENT OF AMINO ACID ABC TRANSPORTER"/>
    <property type="match status" value="1"/>
</dbReference>
<dbReference type="PANTHER" id="PTHR30614:SF20">
    <property type="entry name" value="GLUTAMINE TRANSPORT SYSTEM PERMEASE PROTEIN GLNP"/>
    <property type="match status" value="1"/>
</dbReference>
<keyword evidence="8 10" id="KW-1133">Transmembrane helix</keyword>
<dbReference type="PROSITE" id="PS50928">
    <property type="entry name" value="ABC_TM1"/>
    <property type="match status" value="1"/>
</dbReference>
<comment type="subcellular location">
    <subcellularLocation>
        <location evidence="2">Cell inner membrane</location>
        <topology evidence="2">Multi-pass membrane protein</topology>
    </subcellularLocation>
    <subcellularLocation>
        <location evidence="10">Cell membrane</location>
        <topology evidence="10">Multi-pass membrane protein</topology>
    </subcellularLocation>
</comment>
<evidence type="ECO:0000256" key="10">
    <source>
        <dbReference type="RuleBase" id="RU363032"/>
    </source>
</evidence>
<evidence type="ECO:0000259" key="11">
    <source>
        <dbReference type="PROSITE" id="PS50928"/>
    </source>
</evidence>
<dbReference type="InterPro" id="IPR010065">
    <property type="entry name" value="AA_ABC_transptr_permease_3TM"/>
</dbReference>
<keyword evidence="4 10" id="KW-0813">Transport</keyword>
<keyword evidence="9 10" id="KW-0472">Membrane</keyword>
<reference evidence="12 13" key="1">
    <citation type="submission" date="2017-06" db="EMBL/GenBank/DDBJ databases">
        <title>Complete genome sequence of Nitrospirillum amazonense strain CBAmC, an endophytic nitrogen-fixing and plant growth-promoting bacterium, isolated from sugarcane.</title>
        <authorList>
            <person name="Schwab S."/>
            <person name="dos Santos Teixeira K.R."/>
            <person name="Simoes Araujo J.L."/>
            <person name="Soares Vidal M."/>
            <person name="Borges de Freitas H.R."/>
            <person name="Rivello Crivelaro A.L."/>
            <person name="Bueno de Camargo Nunes A."/>
            <person name="dos Santos C.M."/>
            <person name="Palmeira da Silva Rosa D."/>
            <person name="da Silva Padilha D."/>
            <person name="da Silva E."/>
            <person name="Araujo Terra L."/>
            <person name="Soares Mendes V."/>
            <person name="Farinelli L."/>
            <person name="Magalhaes Cruz L."/>
            <person name="Baldani J.I."/>
        </authorList>
    </citation>
    <scope>NUCLEOTIDE SEQUENCE [LARGE SCALE GENOMIC DNA]</scope>
    <source>
        <strain evidence="12 13">CBAmC</strain>
    </source>
</reference>
<dbReference type="Gene3D" id="1.10.3720.10">
    <property type="entry name" value="MetI-like"/>
    <property type="match status" value="1"/>
</dbReference>
<feature type="transmembrane region" description="Helical" evidence="10">
    <location>
        <begin position="132"/>
        <end position="154"/>
    </location>
</feature>
<evidence type="ECO:0000256" key="5">
    <source>
        <dbReference type="ARBA" id="ARBA00022475"/>
    </source>
</evidence>
<gene>
    <name evidence="12" type="ORF">Y958_10755</name>
</gene>
<comment type="similarity">
    <text evidence="3">Belongs to the binding-protein-dependent transport system permease family. HisMQ subfamily.</text>
</comment>
<dbReference type="Proteomes" id="UP000197153">
    <property type="component" value="Chromosome 1"/>
</dbReference>
<dbReference type="CDD" id="cd06261">
    <property type="entry name" value="TM_PBP2"/>
    <property type="match status" value="1"/>
</dbReference>
<name>A0A248JRV9_9PROT</name>
<evidence type="ECO:0000256" key="1">
    <source>
        <dbReference type="ARBA" id="ARBA00003159"/>
    </source>
</evidence>
<dbReference type="InterPro" id="IPR043429">
    <property type="entry name" value="ArtM/GltK/GlnP/TcyL/YhdX-like"/>
</dbReference>
<dbReference type="GO" id="GO:0022857">
    <property type="term" value="F:transmembrane transporter activity"/>
    <property type="evidence" value="ECO:0007669"/>
    <property type="project" value="InterPro"/>
</dbReference>
<evidence type="ECO:0000256" key="8">
    <source>
        <dbReference type="ARBA" id="ARBA00022989"/>
    </source>
</evidence>
<dbReference type="SUPFAM" id="SSF161098">
    <property type="entry name" value="MetI-like"/>
    <property type="match status" value="1"/>
</dbReference>
<keyword evidence="6 10" id="KW-0812">Transmembrane</keyword>
<dbReference type="EMBL" id="CP022110">
    <property type="protein sequence ID" value="ASG21250.1"/>
    <property type="molecule type" value="Genomic_DNA"/>
</dbReference>
<feature type="transmembrane region" description="Helical" evidence="10">
    <location>
        <begin position="88"/>
        <end position="111"/>
    </location>
</feature>
<keyword evidence="5" id="KW-1003">Cell membrane</keyword>
<evidence type="ECO:0000256" key="9">
    <source>
        <dbReference type="ARBA" id="ARBA00023136"/>
    </source>
</evidence>
<comment type="function">
    <text evidence="1">Part of the binding-protein-dependent transport system for glutamine; probably responsible for the translocation of the substrate across the membrane.</text>
</comment>
<dbReference type="InterPro" id="IPR000515">
    <property type="entry name" value="MetI-like"/>
</dbReference>
<dbReference type="Pfam" id="PF00528">
    <property type="entry name" value="BPD_transp_1"/>
    <property type="match status" value="1"/>
</dbReference>
<evidence type="ECO:0000256" key="3">
    <source>
        <dbReference type="ARBA" id="ARBA00010072"/>
    </source>
</evidence>
<evidence type="ECO:0000256" key="6">
    <source>
        <dbReference type="ARBA" id="ARBA00022692"/>
    </source>
</evidence>
<feature type="transmembrane region" description="Helical" evidence="10">
    <location>
        <begin position="20"/>
        <end position="42"/>
    </location>
</feature>
<accession>A0A248JRV9</accession>
<evidence type="ECO:0000313" key="12">
    <source>
        <dbReference type="EMBL" id="ASG21250.1"/>
    </source>
</evidence>
<dbReference type="GO" id="GO:0006865">
    <property type="term" value="P:amino acid transport"/>
    <property type="evidence" value="ECO:0007669"/>
    <property type="project" value="UniProtKB-KW"/>
</dbReference>
<feature type="transmembrane region" description="Helical" evidence="10">
    <location>
        <begin position="186"/>
        <end position="206"/>
    </location>
</feature>
<feature type="domain" description="ABC transmembrane type-1" evidence="11">
    <location>
        <begin position="18"/>
        <end position="207"/>
    </location>
</feature>
<protein>
    <submittedName>
        <fullName evidence="12">Glutamine ABC transporter permease</fullName>
    </submittedName>
</protein>